<evidence type="ECO:0000313" key="2">
    <source>
        <dbReference type="EMBL" id="EPX58747.1"/>
    </source>
</evidence>
<organism evidence="2 3">
    <name type="scientific">Cystobacter fuscus (strain ATCC 25194 / DSM 2262 / NBRC 100088 / M29)</name>
    <dbReference type="NCBI Taxonomy" id="1242864"/>
    <lineage>
        <taxon>Bacteria</taxon>
        <taxon>Pseudomonadati</taxon>
        <taxon>Myxococcota</taxon>
        <taxon>Myxococcia</taxon>
        <taxon>Myxococcales</taxon>
        <taxon>Cystobacterineae</taxon>
        <taxon>Archangiaceae</taxon>
        <taxon>Cystobacter</taxon>
    </lineage>
</organism>
<evidence type="ECO:0000256" key="1">
    <source>
        <dbReference type="SAM" id="Phobius"/>
    </source>
</evidence>
<keyword evidence="1" id="KW-1133">Transmembrane helix</keyword>
<dbReference type="Proteomes" id="UP000011682">
    <property type="component" value="Unassembled WGS sequence"/>
</dbReference>
<dbReference type="AlphaFoldDB" id="S9P906"/>
<feature type="transmembrane region" description="Helical" evidence="1">
    <location>
        <begin position="6"/>
        <end position="31"/>
    </location>
</feature>
<dbReference type="EMBL" id="ANAH02000022">
    <property type="protein sequence ID" value="EPX58747.1"/>
    <property type="molecule type" value="Genomic_DNA"/>
</dbReference>
<keyword evidence="1" id="KW-0812">Transmembrane</keyword>
<keyword evidence="1" id="KW-0472">Membrane</keyword>
<keyword evidence="3" id="KW-1185">Reference proteome</keyword>
<accession>S9P906</accession>
<proteinExistence type="predicted"/>
<gene>
    <name evidence="2" type="ORF">D187_003708</name>
</gene>
<reference evidence="2" key="1">
    <citation type="submission" date="2013-05" db="EMBL/GenBank/DDBJ databases">
        <title>Genome assembly of Cystobacter fuscus DSM 2262.</title>
        <authorList>
            <person name="Sharma G."/>
            <person name="Khatri I."/>
            <person name="Kaur C."/>
            <person name="Mayilraj S."/>
            <person name="Subramanian S."/>
        </authorList>
    </citation>
    <scope>NUCLEOTIDE SEQUENCE [LARGE SCALE GENOMIC DNA]</scope>
    <source>
        <strain evidence="2">DSM 2262</strain>
    </source>
</reference>
<name>S9P906_CYSF2</name>
<evidence type="ECO:0000313" key="3">
    <source>
        <dbReference type="Proteomes" id="UP000011682"/>
    </source>
</evidence>
<sequence length="50" mass="4898">MGTVVVIAGVAFAVVAAGSAGAVLVLTPILVMAERSPGMLSGIELAEVCR</sequence>
<protein>
    <submittedName>
        <fullName evidence="2">Uncharacterized protein</fullName>
    </submittedName>
</protein>
<comment type="caution">
    <text evidence="2">The sequence shown here is derived from an EMBL/GenBank/DDBJ whole genome shotgun (WGS) entry which is preliminary data.</text>
</comment>